<dbReference type="InterPro" id="IPR003594">
    <property type="entry name" value="HATPase_dom"/>
</dbReference>
<name>B0C2X9_ACAM1</name>
<reference evidence="3 4" key="1">
    <citation type="journal article" date="2008" name="Proc. Natl. Acad. Sci. U.S.A.">
        <title>Niche adaptation and genome expansion in the chlorophyll d-producing cyanobacterium Acaryochloris marina.</title>
        <authorList>
            <person name="Swingley W.D."/>
            <person name="Chen M."/>
            <person name="Cheung P.C."/>
            <person name="Conrad A.L."/>
            <person name="Dejesa L.C."/>
            <person name="Hao J."/>
            <person name="Honchak B.M."/>
            <person name="Karbach L.E."/>
            <person name="Kurdoglu A."/>
            <person name="Lahiri S."/>
            <person name="Mastrian S.D."/>
            <person name="Miyashita H."/>
            <person name="Page L."/>
            <person name="Ramakrishna P."/>
            <person name="Satoh S."/>
            <person name="Sattley W.M."/>
            <person name="Shimada Y."/>
            <person name="Taylor H.L."/>
            <person name="Tomo T."/>
            <person name="Tsuchiya T."/>
            <person name="Wang Z.T."/>
            <person name="Raymond J."/>
            <person name="Mimuro M."/>
            <person name="Blankenship R.E."/>
            <person name="Touchman J.W."/>
        </authorList>
    </citation>
    <scope>NUCLEOTIDE SEQUENCE [LARGE SCALE GENOMIC DNA]</scope>
    <source>
        <strain evidence="4">MBIC 11017</strain>
    </source>
</reference>
<sequence length="144" mass="16609">MPKHYHLSVNSDLNNLPKVLDWFQQLHPTRVAEQEWLECQIALAEGFTNAVSHAHQSLPPTTPIQLELGIELDHVEIRIWDQGPTFDLRQYLQHHPTFPSQDMGGGRGLLLINRIADNVQYRRIDNCQNCLSIVKYLSLNEPIH</sequence>
<dbReference type="Pfam" id="PF13581">
    <property type="entry name" value="HATPase_c_2"/>
    <property type="match status" value="1"/>
</dbReference>
<dbReference type="HOGENOM" id="CLU_090336_16_1_3"/>
<dbReference type="RefSeq" id="WP_012161744.1">
    <property type="nucleotide sequence ID" value="NC_009925.1"/>
</dbReference>
<protein>
    <submittedName>
        <fullName evidence="3">Anti-sigma regulatory factor</fullName>
    </submittedName>
</protein>
<dbReference type="Gene3D" id="3.30.565.10">
    <property type="entry name" value="Histidine kinase-like ATPase, C-terminal domain"/>
    <property type="match status" value="1"/>
</dbReference>
<keyword evidence="1" id="KW-0418">Kinase</keyword>
<feature type="domain" description="Histidine kinase/HSP90-like ATPase" evidence="2">
    <location>
        <begin position="10"/>
        <end position="135"/>
    </location>
</feature>
<dbReference type="InterPro" id="IPR036890">
    <property type="entry name" value="HATPase_C_sf"/>
</dbReference>
<dbReference type="STRING" id="329726.AM1_1158"/>
<evidence type="ECO:0000313" key="3">
    <source>
        <dbReference type="EMBL" id="ABW26195.1"/>
    </source>
</evidence>
<dbReference type="PANTHER" id="PTHR35526:SF3">
    <property type="entry name" value="ANTI-SIGMA-F FACTOR RSBW"/>
    <property type="match status" value="1"/>
</dbReference>
<keyword evidence="1" id="KW-0808">Transferase</keyword>
<evidence type="ECO:0000259" key="2">
    <source>
        <dbReference type="Pfam" id="PF13581"/>
    </source>
</evidence>
<dbReference type="GO" id="GO:0004674">
    <property type="term" value="F:protein serine/threonine kinase activity"/>
    <property type="evidence" value="ECO:0007669"/>
    <property type="project" value="UniProtKB-KW"/>
</dbReference>
<dbReference type="AlphaFoldDB" id="B0C2X9"/>
<keyword evidence="1" id="KW-0723">Serine/threonine-protein kinase</keyword>
<evidence type="ECO:0000313" key="4">
    <source>
        <dbReference type="Proteomes" id="UP000000268"/>
    </source>
</evidence>
<dbReference type="eggNOG" id="COG2172">
    <property type="taxonomic scope" value="Bacteria"/>
</dbReference>
<dbReference type="InterPro" id="IPR050267">
    <property type="entry name" value="Anti-sigma-factor_SerPK"/>
</dbReference>
<organism evidence="3 4">
    <name type="scientific">Acaryochloris marina (strain MBIC 11017)</name>
    <dbReference type="NCBI Taxonomy" id="329726"/>
    <lineage>
        <taxon>Bacteria</taxon>
        <taxon>Bacillati</taxon>
        <taxon>Cyanobacteriota</taxon>
        <taxon>Cyanophyceae</taxon>
        <taxon>Acaryochloridales</taxon>
        <taxon>Acaryochloridaceae</taxon>
        <taxon>Acaryochloris</taxon>
    </lineage>
</organism>
<dbReference type="EMBL" id="CP000828">
    <property type="protein sequence ID" value="ABW26195.1"/>
    <property type="molecule type" value="Genomic_DNA"/>
</dbReference>
<dbReference type="OrthoDB" id="424943at2"/>
<dbReference type="PANTHER" id="PTHR35526">
    <property type="entry name" value="ANTI-SIGMA-F FACTOR RSBW-RELATED"/>
    <property type="match status" value="1"/>
</dbReference>
<accession>B0C2X9</accession>
<dbReference type="CDD" id="cd16936">
    <property type="entry name" value="HATPase_RsbW-like"/>
    <property type="match status" value="1"/>
</dbReference>
<keyword evidence="4" id="KW-1185">Reference proteome</keyword>
<evidence type="ECO:0000256" key="1">
    <source>
        <dbReference type="ARBA" id="ARBA00022527"/>
    </source>
</evidence>
<dbReference type="SUPFAM" id="SSF55874">
    <property type="entry name" value="ATPase domain of HSP90 chaperone/DNA topoisomerase II/histidine kinase"/>
    <property type="match status" value="1"/>
</dbReference>
<dbReference type="Proteomes" id="UP000000268">
    <property type="component" value="Chromosome"/>
</dbReference>
<gene>
    <name evidence="3" type="ordered locus">AM1_1158</name>
</gene>
<dbReference type="KEGG" id="amr:AM1_1158"/>
<proteinExistence type="predicted"/>